<evidence type="ECO:0000313" key="1">
    <source>
        <dbReference type="EMBL" id="VTQ88561.1"/>
    </source>
</evidence>
<gene>
    <name evidence="1" type="ORF">NCTC503_01260</name>
</gene>
<reference evidence="1 2" key="1">
    <citation type="submission" date="2019-05" db="EMBL/GenBank/DDBJ databases">
        <authorList>
            <consortium name="Pathogen Informatics"/>
        </authorList>
    </citation>
    <scope>NUCLEOTIDE SEQUENCE [LARGE SCALE GENOMIC DNA]</scope>
    <source>
        <strain evidence="1 2">NCTC503</strain>
    </source>
</reference>
<evidence type="ECO:0000313" key="2">
    <source>
        <dbReference type="Proteomes" id="UP000308489"/>
    </source>
</evidence>
<protein>
    <submittedName>
        <fullName evidence="1">Uncharacterized protein</fullName>
    </submittedName>
</protein>
<name>A0A4U9RCD3_HATHI</name>
<keyword evidence="2" id="KW-1185">Reference proteome</keyword>
<dbReference type="AlphaFoldDB" id="A0A4U9RCD3"/>
<dbReference type="EMBL" id="LR590481">
    <property type="protein sequence ID" value="VTQ88561.1"/>
    <property type="molecule type" value="Genomic_DNA"/>
</dbReference>
<proteinExistence type="predicted"/>
<organism evidence="1 2">
    <name type="scientific">Hathewaya histolytica</name>
    <name type="common">Clostridium histolyticum</name>
    <dbReference type="NCBI Taxonomy" id="1498"/>
    <lineage>
        <taxon>Bacteria</taxon>
        <taxon>Bacillati</taxon>
        <taxon>Bacillota</taxon>
        <taxon>Clostridia</taxon>
        <taxon>Eubacteriales</taxon>
        <taxon>Clostridiaceae</taxon>
        <taxon>Hathewaya</taxon>
    </lineage>
</organism>
<dbReference type="KEGG" id="hhw:NCTC503_01260"/>
<accession>A0A4U9RCD3</accession>
<dbReference type="Proteomes" id="UP000308489">
    <property type="component" value="Chromosome 1"/>
</dbReference>
<sequence length="32" mass="3704">MLNRNDLIQKDADLTRTAVIIADIYQKINEKS</sequence>